<dbReference type="AlphaFoldDB" id="A0A1B1CHC3"/>
<evidence type="ECO:0000259" key="2">
    <source>
        <dbReference type="Pfam" id="PF23125"/>
    </source>
</evidence>
<dbReference type="Pfam" id="PF09722">
    <property type="entry name" value="Xre_MbcA_ParS_C"/>
    <property type="match status" value="1"/>
</dbReference>
<dbReference type="Pfam" id="PF23125">
    <property type="entry name" value="Xre-MbcA-ParS_M"/>
    <property type="match status" value="1"/>
</dbReference>
<proteinExistence type="predicted"/>
<dbReference type="Proteomes" id="UP000092691">
    <property type="component" value="Plasmid unnamed1"/>
</dbReference>
<evidence type="ECO:0000313" key="3">
    <source>
        <dbReference type="EMBL" id="ANP89157.1"/>
    </source>
</evidence>
<dbReference type="EMBL" id="CP016287">
    <property type="protein sequence ID" value="ANP89157.1"/>
    <property type="molecule type" value="Genomic_DNA"/>
</dbReference>
<dbReference type="OrthoDB" id="7594527at2"/>
<dbReference type="InterPro" id="IPR024467">
    <property type="entry name" value="Xre/MbcA/ParS-like_toxin-bd"/>
</dbReference>
<geneLocation type="plasmid" evidence="3 4">
    <name>unnamed1</name>
</geneLocation>
<protein>
    <submittedName>
        <fullName evidence="3">Uncharacterized protein</fullName>
    </submittedName>
</protein>
<sequence>MAGSHVHLDRARQAKVADRVAAKVADVLKADAAFESGSVALSARIAGAAAAAIVDLPVSVRRELSKRQGELARRIRGLVETFSDAPDGGKIALEIPKAVEPSKGEGLGKIATAEEGERLLGELAVARKLEEWAGPVAGANELQRDFGIARSTLNRWQHAGEVIALLKGTRKHVYPIEQFIDGRPVKGIGTIAALVSNQRVAWLWLSQPNPMLGGRRPINLLKQDHADEVVDAAKTYFAAQ</sequence>
<gene>
    <name evidence="3" type="ORF">BA011_25490</name>
</gene>
<accession>A0A1B1CHC3</accession>
<name>A0A1B1CHC3_RHILE</name>
<keyword evidence="3" id="KW-0614">Plasmid</keyword>
<evidence type="ECO:0000259" key="1">
    <source>
        <dbReference type="Pfam" id="PF09722"/>
    </source>
</evidence>
<reference evidence="3 4" key="1">
    <citation type="submission" date="2016-06" db="EMBL/GenBank/DDBJ databases">
        <title>Microsymbionts genomes from the relict species Vavilovia formosa.</title>
        <authorList>
            <person name="Chirak E."/>
            <person name="Kimeklis A."/>
            <person name="Andronov E."/>
        </authorList>
    </citation>
    <scope>NUCLEOTIDE SEQUENCE [LARGE SCALE GENOMIC DNA]</scope>
    <source>
        <strain evidence="3 4">Vaf10</strain>
        <plasmid evidence="4">Plasmid unnamed1</plasmid>
    </source>
</reference>
<organism evidence="3 4">
    <name type="scientific">Rhizobium leguminosarum</name>
    <dbReference type="NCBI Taxonomy" id="384"/>
    <lineage>
        <taxon>Bacteria</taxon>
        <taxon>Pseudomonadati</taxon>
        <taxon>Pseudomonadota</taxon>
        <taxon>Alphaproteobacteria</taxon>
        <taxon>Hyphomicrobiales</taxon>
        <taxon>Rhizobiaceae</taxon>
        <taxon>Rhizobium/Agrobacterium group</taxon>
        <taxon>Rhizobium</taxon>
    </lineage>
</organism>
<feature type="domain" description="Antitoxin Xre/MbcA/ParS-like middle" evidence="2">
    <location>
        <begin position="136"/>
        <end position="185"/>
    </location>
</feature>
<dbReference type="RefSeq" id="WP_065282821.1">
    <property type="nucleotide sequence ID" value="NZ_CP016287.1"/>
</dbReference>
<feature type="domain" description="Antitoxin Xre/MbcA/ParS-like toxin-binding" evidence="1">
    <location>
        <begin position="199"/>
        <end position="231"/>
    </location>
</feature>
<evidence type="ECO:0000313" key="4">
    <source>
        <dbReference type="Proteomes" id="UP000092691"/>
    </source>
</evidence>
<dbReference type="InterPro" id="IPR056312">
    <property type="entry name" value="Xre-MbcA-ParS_M"/>
</dbReference>